<evidence type="ECO:0000313" key="2">
    <source>
        <dbReference type="Proteomes" id="UP000269669"/>
    </source>
</evidence>
<accession>A0A428MLF6</accession>
<sequence length="65" mass="7163">MRTAIENLDSVVGEALGLTNKDVSCLQEDLATDAFLRGIRPQYPGTVTRKMGFREGLDATDRYDA</sequence>
<comment type="caution">
    <text evidence="1">The sequence shown here is derived from an EMBL/GenBank/DDBJ whole genome shotgun (WGS) entry which is preliminary data.</text>
</comment>
<name>A0A428MLF6_9BACT</name>
<protein>
    <submittedName>
        <fullName evidence="1">Uncharacterized protein</fullName>
    </submittedName>
</protein>
<reference evidence="1 2" key="1">
    <citation type="submission" date="2018-12" db="EMBL/GenBank/DDBJ databases">
        <title>Sequencing of bacterial isolates from soil warming experiment in Harvard Forest, Massachusetts, USA.</title>
        <authorList>
            <person name="Deangelis K."/>
        </authorList>
    </citation>
    <scope>NUCLEOTIDE SEQUENCE [LARGE SCALE GENOMIC DNA]</scope>
    <source>
        <strain evidence="1 2">EB153</strain>
    </source>
</reference>
<keyword evidence="2" id="KW-1185">Reference proteome</keyword>
<organism evidence="1 2">
    <name type="scientific">Edaphobacter aggregans</name>
    <dbReference type="NCBI Taxonomy" id="570835"/>
    <lineage>
        <taxon>Bacteria</taxon>
        <taxon>Pseudomonadati</taxon>
        <taxon>Acidobacteriota</taxon>
        <taxon>Terriglobia</taxon>
        <taxon>Terriglobales</taxon>
        <taxon>Acidobacteriaceae</taxon>
        <taxon>Edaphobacter</taxon>
    </lineage>
</organism>
<evidence type="ECO:0000313" key="1">
    <source>
        <dbReference type="EMBL" id="RSL17707.1"/>
    </source>
</evidence>
<dbReference type="OrthoDB" id="9806213at2"/>
<dbReference type="AlphaFoldDB" id="A0A428MLF6"/>
<proteinExistence type="predicted"/>
<dbReference type="EMBL" id="RSDW01000001">
    <property type="protein sequence ID" value="RSL17707.1"/>
    <property type="molecule type" value="Genomic_DNA"/>
</dbReference>
<dbReference type="RefSeq" id="WP_125486158.1">
    <property type="nucleotide sequence ID" value="NZ_RSDW01000001.1"/>
</dbReference>
<gene>
    <name evidence="1" type="ORF">EDE15_3245</name>
</gene>
<dbReference type="Proteomes" id="UP000269669">
    <property type="component" value="Unassembled WGS sequence"/>
</dbReference>